<dbReference type="Pfam" id="PF01882">
    <property type="entry name" value="DUF58"/>
    <property type="match status" value="1"/>
</dbReference>
<dbReference type="PANTHER" id="PTHR34351">
    <property type="entry name" value="SLR1927 PROTEIN-RELATED"/>
    <property type="match status" value="1"/>
</dbReference>
<name>A0A919U1I2_9CELL</name>
<feature type="domain" description="DUF58" evidence="2">
    <location>
        <begin position="204"/>
        <end position="251"/>
    </location>
</feature>
<feature type="transmembrane region" description="Helical" evidence="1">
    <location>
        <begin position="34"/>
        <end position="52"/>
    </location>
</feature>
<gene>
    <name evidence="3" type="ORF">Cch01nite_38920</name>
</gene>
<evidence type="ECO:0000313" key="3">
    <source>
        <dbReference type="EMBL" id="GIG23168.1"/>
    </source>
</evidence>
<dbReference type="InterPro" id="IPR002881">
    <property type="entry name" value="DUF58"/>
</dbReference>
<dbReference type="RefSeq" id="WP_203758167.1">
    <property type="nucleotide sequence ID" value="NZ_BONK01000016.1"/>
</dbReference>
<evidence type="ECO:0000313" key="4">
    <source>
        <dbReference type="Proteomes" id="UP000632740"/>
    </source>
</evidence>
<evidence type="ECO:0000259" key="2">
    <source>
        <dbReference type="Pfam" id="PF01882"/>
    </source>
</evidence>
<dbReference type="EMBL" id="BONK01000016">
    <property type="protein sequence ID" value="GIG23168.1"/>
    <property type="molecule type" value="Genomic_DNA"/>
</dbReference>
<feature type="transmembrane region" description="Helical" evidence="1">
    <location>
        <begin position="9"/>
        <end position="28"/>
    </location>
</feature>
<dbReference type="AlphaFoldDB" id="A0A919U1I2"/>
<reference evidence="3" key="1">
    <citation type="submission" date="2021-01" db="EMBL/GenBank/DDBJ databases">
        <title>Whole genome shotgun sequence of Cellulomonas chitinilytica NBRC 110799.</title>
        <authorList>
            <person name="Komaki H."/>
            <person name="Tamura T."/>
        </authorList>
    </citation>
    <scope>NUCLEOTIDE SEQUENCE</scope>
    <source>
        <strain evidence="3">NBRC 110799</strain>
    </source>
</reference>
<dbReference type="Proteomes" id="UP000632740">
    <property type="component" value="Unassembled WGS sequence"/>
</dbReference>
<sequence length="424" mass="44562">MRLRPTTRGWGLAFAGVAVMLVGVFLGAVDLVRIGSLALLLVVGAAIGVGLLDPGRGRHRLSIMRSTTPNPVHAGEEALVDVVITATDQAARVRLAGLRFAEQAATELSAGRPLRARVARSAQRVTVSYTVQAARRGRWPLGPLVVTRTDPFGVARTTATLGEPAEVIVWPAVVPLPTPSDVLVGEPDRVALGARTPSTDDASLRDYREGDDLRRVHWSSSARRGALMVRSDERAGMRPVSVLLDLPARTTALEWSISLAASMALAMLDAGHPVRLVGGAAPEVPTGSAVARRSPVGFVHARTGPAVRAALLDRTVDLEAPRTSEQADAELVAAAHLLETTDAGGEIVLAVLGPLGGTARAALAHVADTAQGWAVVRAEGPNPAQQREAEHTVHALHRAGWRACVVVPGEDIVACWLRLLGSVR</sequence>
<comment type="caution">
    <text evidence="3">The sequence shown here is derived from an EMBL/GenBank/DDBJ whole genome shotgun (WGS) entry which is preliminary data.</text>
</comment>
<evidence type="ECO:0000256" key="1">
    <source>
        <dbReference type="SAM" id="Phobius"/>
    </source>
</evidence>
<accession>A0A919U1I2</accession>
<keyword evidence="1" id="KW-1133">Transmembrane helix</keyword>
<keyword evidence="4" id="KW-1185">Reference proteome</keyword>
<proteinExistence type="predicted"/>
<dbReference type="PANTHER" id="PTHR34351:SF1">
    <property type="entry name" value="SLR1927 PROTEIN"/>
    <property type="match status" value="1"/>
</dbReference>
<organism evidence="3 4">
    <name type="scientific">Cellulomonas chitinilytica</name>
    <dbReference type="NCBI Taxonomy" id="398759"/>
    <lineage>
        <taxon>Bacteria</taxon>
        <taxon>Bacillati</taxon>
        <taxon>Actinomycetota</taxon>
        <taxon>Actinomycetes</taxon>
        <taxon>Micrococcales</taxon>
        <taxon>Cellulomonadaceae</taxon>
        <taxon>Cellulomonas</taxon>
    </lineage>
</organism>
<keyword evidence="1" id="KW-0472">Membrane</keyword>
<keyword evidence="1" id="KW-0812">Transmembrane</keyword>
<protein>
    <submittedName>
        <fullName evidence="3">Membrane protein</fullName>
    </submittedName>
</protein>